<dbReference type="InterPro" id="IPR029063">
    <property type="entry name" value="SAM-dependent_MTases_sf"/>
</dbReference>
<feature type="domain" description="GGDEF" evidence="14">
    <location>
        <begin position="1051"/>
        <end position="1184"/>
    </location>
</feature>
<dbReference type="SUPFAM" id="SSF53335">
    <property type="entry name" value="S-adenosyl-L-methionine-dependent methyltransferases"/>
    <property type="match status" value="1"/>
</dbReference>
<comment type="catalytic activity">
    <reaction evidence="1">
        <text>L-glutamyl-[protein] + S-adenosyl-L-methionine = [protein]-L-glutamate 5-O-methyl ester + S-adenosyl-L-homocysteine</text>
        <dbReference type="Rhea" id="RHEA:24452"/>
        <dbReference type="Rhea" id="RHEA-COMP:10208"/>
        <dbReference type="Rhea" id="RHEA-COMP:10311"/>
        <dbReference type="ChEBI" id="CHEBI:29973"/>
        <dbReference type="ChEBI" id="CHEBI:57856"/>
        <dbReference type="ChEBI" id="CHEBI:59789"/>
        <dbReference type="ChEBI" id="CHEBI:82795"/>
        <dbReference type="EC" id="2.1.1.80"/>
    </reaction>
</comment>
<keyword evidence="6" id="KW-0949">S-adenosyl-L-methionine</keyword>
<evidence type="ECO:0000259" key="11">
    <source>
        <dbReference type="PROSITE" id="PS50122"/>
    </source>
</evidence>
<keyword evidence="16" id="KW-1185">Reference proteome</keyword>
<dbReference type="InterPro" id="IPR000673">
    <property type="entry name" value="Sig_transdc_resp-reg_Me-estase"/>
</dbReference>
<dbReference type="SMART" id="SM00052">
    <property type="entry name" value="EAL"/>
    <property type="match status" value="1"/>
</dbReference>
<dbReference type="Pfam" id="PF13426">
    <property type="entry name" value="PAS_9"/>
    <property type="match status" value="1"/>
</dbReference>
<dbReference type="InterPro" id="IPR052155">
    <property type="entry name" value="Biofilm_reg_signaling"/>
</dbReference>
<dbReference type="Pfam" id="PF00563">
    <property type="entry name" value="EAL"/>
    <property type="match status" value="1"/>
</dbReference>
<keyword evidence="7" id="KW-0378">Hydrolase</keyword>
<accession>A0AA37T9K2</accession>
<dbReference type="InterPro" id="IPR035909">
    <property type="entry name" value="CheB_C"/>
</dbReference>
<dbReference type="InterPro" id="IPR000780">
    <property type="entry name" value="CheR_MeTrfase"/>
</dbReference>
<dbReference type="InterPro" id="IPR036804">
    <property type="entry name" value="CheR_N_sf"/>
</dbReference>
<evidence type="ECO:0000256" key="3">
    <source>
        <dbReference type="ARBA" id="ARBA00012534"/>
    </source>
</evidence>
<dbReference type="Gene3D" id="3.30.70.270">
    <property type="match status" value="1"/>
</dbReference>
<evidence type="ECO:0000256" key="4">
    <source>
        <dbReference type="ARBA" id="ARBA00022603"/>
    </source>
</evidence>
<dbReference type="GO" id="GO:0006935">
    <property type="term" value="P:chemotaxis"/>
    <property type="evidence" value="ECO:0007669"/>
    <property type="project" value="UniProtKB-UniRule"/>
</dbReference>
<dbReference type="SUPFAM" id="SSF57997">
    <property type="entry name" value="Tropomyosin"/>
    <property type="match status" value="1"/>
</dbReference>
<feature type="active site" evidence="7">
    <location>
        <position position="35"/>
    </location>
</feature>
<dbReference type="InterPro" id="IPR043128">
    <property type="entry name" value="Rev_trsase/Diguanyl_cyclase"/>
</dbReference>
<dbReference type="SUPFAM" id="SSF55073">
    <property type="entry name" value="Nucleotide cyclase"/>
    <property type="match status" value="1"/>
</dbReference>
<evidence type="ECO:0000259" key="12">
    <source>
        <dbReference type="PROSITE" id="PS50123"/>
    </source>
</evidence>
<dbReference type="InterPro" id="IPR035965">
    <property type="entry name" value="PAS-like_dom_sf"/>
</dbReference>
<dbReference type="GO" id="GO:0032259">
    <property type="term" value="P:methylation"/>
    <property type="evidence" value="ECO:0007669"/>
    <property type="project" value="UniProtKB-KW"/>
</dbReference>
<dbReference type="InterPro" id="IPR022641">
    <property type="entry name" value="CheR_N"/>
</dbReference>
<dbReference type="Pfam" id="PF01739">
    <property type="entry name" value="CheR"/>
    <property type="match status" value="1"/>
</dbReference>
<feature type="domain" description="EAL" evidence="13">
    <location>
        <begin position="1195"/>
        <end position="1448"/>
    </location>
</feature>
<dbReference type="Gene3D" id="3.20.20.450">
    <property type="entry name" value="EAL domain"/>
    <property type="match status" value="1"/>
</dbReference>
<evidence type="ECO:0000256" key="5">
    <source>
        <dbReference type="ARBA" id="ARBA00022679"/>
    </source>
</evidence>
<dbReference type="PANTHER" id="PTHR44757:SF4">
    <property type="entry name" value="DIGUANYLATE CYCLASE DGCE-RELATED"/>
    <property type="match status" value="1"/>
</dbReference>
<dbReference type="FunFam" id="3.30.70.270:FF:000001">
    <property type="entry name" value="Diguanylate cyclase domain protein"/>
    <property type="match status" value="1"/>
</dbReference>
<dbReference type="InterPro" id="IPR035919">
    <property type="entry name" value="EAL_sf"/>
</dbReference>
<dbReference type="SUPFAM" id="SSF55785">
    <property type="entry name" value="PYP-like sensor domain (PAS domain)"/>
    <property type="match status" value="1"/>
</dbReference>
<protein>
    <recommendedName>
        <fullName evidence="3">protein-glutamate O-methyltransferase</fullName>
        <ecNumber evidence="3">2.1.1.80</ecNumber>
    </recommendedName>
</protein>
<dbReference type="CDD" id="cd01948">
    <property type="entry name" value="EAL"/>
    <property type="match status" value="1"/>
</dbReference>
<dbReference type="InterPro" id="IPR029787">
    <property type="entry name" value="Nucleotide_cyclase"/>
</dbReference>
<evidence type="ECO:0000259" key="10">
    <source>
        <dbReference type="PROSITE" id="PS50112"/>
    </source>
</evidence>
<feature type="region of interest" description="Disordered" evidence="9">
    <location>
        <begin position="1"/>
        <end position="22"/>
    </location>
</feature>
<dbReference type="InterPro" id="IPR000014">
    <property type="entry name" value="PAS"/>
</dbReference>
<dbReference type="PRINTS" id="PR00996">
    <property type="entry name" value="CHERMTFRASE"/>
</dbReference>
<keyword evidence="5" id="KW-0808">Transferase</keyword>
<feature type="domain" description="PAS" evidence="10">
    <location>
        <begin position="849"/>
        <end position="923"/>
    </location>
</feature>
<dbReference type="CDD" id="cd16434">
    <property type="entry name" value="CheB-CheR_fusion"/>
    <property type="match status" value="1"/>
</dbReference>
<evidence type="ECO:0000259" key="13">
    <source>
        <dbReference type="PROSITE" id="PS50883"/>
    </source>
</evidence>
<dbReference type="Pfam" id="PF13596">
    <property type="entry name" value="PAS_10"/>
    <property type="match status" value="1"/>
</dbReference>
<dbReference type="PANTHER" id="PTHR44757">
    <property type="entry name" value="DIGUANYLATE CYCLASE DGCP"/>
    <property type="match status" value="1"/>
</dbReference>
<comment type="cofactor">
    <cofactor evidence="2">
        <name>Mg(2+)</name>
        <dbReference type="ChEBI" id="CHEBI:18420"/>
    </cofactor>
</comment>
<gene>
    <name evidence="15" type="ORF">GCM10007877_17800</name>
</gene>
<dbReference type="PROSITE" id="PS50123">
    <property type="entry name" value="CHER"/>
    <property type="match status" value="1"/>
</dbReference>
<keyword evidence="4" id="KW-0489">Methyltransferase</keyword>
<feature type="coiled-coil region" evidence="8">
    <location>
        <begin position="649"/>
        <end position="722"/>
    </location>
</feature>
<dbReference type="Gene3D" id="3.40.50.150">
    <property type="entry name" value="Vaccinia Virus protein VP39"/>
    <property type="match status" value="1"/>
</dbReference>
<evidence type="ECO:0000256" key="9">
    <source>
        <dbReference type="SAM" id="MobiDB-lite"/>
    </source>
</evidence>
<dbReference type="RefSeq" id="WP_232592965.1">
    <property type="nucleotide sequence ID" value="NZ_BSPD01000039.1"/>
</dbReference>
<organism evidence="15 16">
    <name type="scientific">Marinibactrum halimedae</name>
    <dbReference type="NCBI Taxonomy" id="1444977"/>
    <lineage>
        <taxon>Bacteria</taxon>
        <taxon>Pseudomonadati</taxon>
        <taxon>Pseudomonadota</taxon>
        <taxon>Gammaproteobacteria</taxon>
        <taxon>Cellvibrionales</taxon>
        <taxon>Cellvibrionaceae</taxon>
        <taxon>Marinibactrum</taxon>
    </lineage>
</organism>
<feature type="active site" evidence="7">
    <location>
        <position position="153"/>
    </location>
</feature>
<sequence>MSATSDSEFVQMSSSNDCSPSSEEEKTLIIGIGASAGGLDACRKLLRNIRNYKACFILCQHLSPVHESKLAEILSKDTDLTVRQITHGESICSGCLFISPPNADVQIEHNRIFLSTPGKGPFPKPNINKFFSSLAQNSGRYSIAVVLSGTGSDGAEGVGDIRASGGLVFAQDPKHADYDGMPSASIATHMVDVIGAPEVLGQQLSNIINEGIPEEGSEFGVREESHYDAILNLVARATLIDFSHYKQSTIKRRLYRRLAVKGIVSLEDYFEYLKSNEEEVRAFVQDAFIVVSEFYRDVEQFDAFKDCLVEKLNAMPAPKFMRVWVAGCATGEEAYTIAMIFEEIKKEQSNTFDYKILATDISDKAIGVARAACYPIEKLSNLPEGWCESYFDESKEASEYQVRRYIREKVVFSVHNIFSDPPFLRLDIISCRNLLIYFDAHLQDELIQMFHYALNMETGLLFLGCSEDVSGHELFGVVSKGDKVFQKKQNDAAGLVISSLRQRDVKPLVGESITRANTLDKERSILKSLNMSFIPASIVVDSKNAMIYAHGDYLPIISSKGGFVNTDLFEMISPPLRAECRALVYRVRQTGEVCNGVSQYLPIEGKPICIRLSVRPLKGAYDNLVCVSYLKVAASEVSQIVQGEGESSLLQMEHELNATRENLQTVIEELESANEQLQVYNEELQSSNEEYQSTNEELQTVNEELQSTNEELITVNEEYSIKSAEQSRMSSDLNNIQESLDIPFFLINTDYRIQRFTRKCAVLFDAKKIKIDDLFFAIQWKSSIPDFQPFIERAKEALATQCIEVEIANRYYQCQISPYTNASGYFDGYTIIFYDTTDFTRSQYALSVEKTQAQTTLELVSEGVVRLNAEHVVEYINPAALQLMERESDDMLGKKLTKRLHLIEEEGDVVDIEELIHRCHDEDEPCLKSSRPFTLKTQYGKNIYIEFSIVPLKSSSLTDLTVVDGACTDGACTDGACTDGVCTDGACTDDVCTDGVITGSVITLRDVSEKQAQLERLKWQSTHDALTGLVNRDEMEVRLERCILSSKRDGTESSLLYLDLDQFKVINDTCGHLAGDQLLKQLSQLMSEMLRSRDTLARLGGDEFAVLLNGCSISGAEAIAYKLQQKIREYRFAWEDKIFRVGVSIGLVSINQNVNQISEVLSDADAACYAAKEMGRNSIQVHSNDNEVLETQRLQMRSISDINEAIENDLFRLYFHPIREVSTKEIYSWEVLIRMFNKKGEFLLPGRFLPAAERFGLINRIDSWVVENTLKSTAQYYNSSAGQTFPRLHINLSAHTITDVAYLHLISELVEEYNIPAENISFEITETAAVSNLVKAREFMSKARSLGFRFSLDDFGTGMSSLSYLRELPIDSVKIDMSFIENITSDPVNRAIVSSVKEVAHLLDLNVIAEGVEKDDQYNCLKTLEVDAFQGFLLGKPLPFEEFINYHH</sequence>
<dbReference type="Gene3D" id="1.10.155.10">
    <property type="entry name" value="Chemotaxis receptor methyltransferase CheR, N-terminal domain"/>
    <property type="match status" value="1"/>
</dbReference>
<evidence type="ECO:0000313" key="16">
    <source>
        <dbReference type="Proteomes" id="UP001156870"/>
    </source>
</evidence>
<feature type="domain" description="CheB-type methylesterase" evidence="11">
    <location>
        <begin position="20"/>
        <end position="211"/>
    </location>
</feature>
<keyword evidence="8" id="KW-0175">Coiled coil</keyword>
<dbReference type="EMBL" id="BSPD01000039">
    <property type="protein sequence ID" value="GLS26065.1"/>
    <property type="molecule type" value="Genomic_DNA"/>
</dbReference>
<dbReference type="SMART" id="SM00267">
    <property type="entry name" value="GGDEF"/>
    <property type="match status" value="1"/>
</dbReference>
<name>A0AA37T9K2_9GAMM</name>
<evidence type="ECO:0000256" key="2">
    <source>
        <dbReference type="ARBA" id="ARBA00001946"/>
    </source>
</evidence>
<dbReference type="CDD" id="cd01949">
    <property type="entry name" value="GGDEF"/>
    <property type="match status" value="1"/>
</dbReference>
<dbReference type="PROSITE" id="PS50887">
    <property type="entry name" value="GGDEF"/>
    <property type="match status" value="1"/>
</dbReference>
<dbReference type="SUPFAM" id="SSF141868">
    <property type="entry name" value="EAL domain-like"/>
    <property type="match status" value="1"/>
</dbReference>
<dbReference type="CDD" id="cd00130">
    <property type="entry name" value="PAS"/>
    <property type="match status" value="1"/>
</dbReference>
<dbReference type="GO" id="GO:0000156">
    <property type="term" value="F:phosphorelay response regulator activity"/>
    <property type="evidence" value="ECO:0007669"/>
    <property type="project" value="InterPro"/>
</dbReference>
<dbReference type="NCBIfam" id="TIGR00254">
    <property type="entry name" value="GGDEF"/>
    <property type="match status" value="1"/>
</dbReference>
<dbReference type="Pfam" id="PF01339">
    <property type="entry name" value="CheB_methylest"/>
    <property type="match status" value="1"/>
</dbReference>
<keyword evidence="7" id="KW-0145">Chemotaxis</keyword>
<dbReference type="InterPro" id="IPR022642">
    <property type="entry name" value="CheR_C"/>
</dbReference>
<dbReference type="SMART" id="SM00138">
    <property type="entry name" value="MeTrc"/>
    <property type="match status" value="1"/>
</dbReference>
<evidence type="ECO:0000256" key="6">
    <source>
        <dbReference type="ARBA" id="ARBA00022691"/>
    </source>
</evidence>
<dbReference type="GO" id="GO:0008983">
    <property type="term" value="F:protein-glutamate O-methyltransferase activity"/>
    <property type="evidence" value="ECO:0007669"/>
    <property type="project" value="UniProtKB-EC"/>
</dbReference>
<reference evidence="15 16" key="1">
    <citation type="journal article" date="2014" name="Int. J. Syst. Evol. Microbiol.">
        <title>Complete genome sequence of Corynebacterium casei LMG S-19264T (=DSM 44701T), isolated from a smear-ripened cheese.</title>
        <authorList>
            <consortium name="US DOE Joint Genome Institute (JGI-PGF)"/>
            <person name="Walter F."/>
            <person name="Albersmeier A."/>
            <person name="Kalinowski J."/>
            <person name="Ruckert C."/>
        </authorList>
    </citation>
    <scope>NUCLEOTIDE SEQUENCE [LARGE SCALE GENOMIC DNA]</scope>
    <source>
        <strain evidence="15 16">NBRC 110095</strain>
    </source>
</reference>
<dbReference type="GO" id="GO:0008984">
    <property type="term" value="F:protein-glutamate methylesterase activity"/>
    <property type="evidence" value="ECO:0007669"/>
    <property type="project" value="InterPro"/>
</dbReference>
<dbReference type="Proteomes" id="UP001156870">
    <property type="component" value="Unassembled WGS sequence"/>
</dbReference>
<evidence type="ECO:0000256" key="1">
    <source>
        <dbReference type="ARBA" id="ARBA00001541"/>
    </source>
</evidence>
<dbReference type="InterPro" id="IPR000160">
    <property type="entry name" value="GGDEF_dom"/>
</dbReference>
<feature type="domain" description="CheR-type methyltransferase" evidence="12">
    <location>
        <begin position="224"/>
        <end position="490"/>
    </location>
</feature>
<dbReference type="PROSITE" id="PS50112">
    <property type="entry name" value="PAS"/>
    <property type="match status" value="1"/>
</dbReference>
<comment type="caution">
    <text evidence="15">The sequence shown here is derived from an EMBL/GenBank/DDBJ whole genome shotgun (WGS) entry which is preliminary data.</text>
</comment>
<dbReference type="PROSITE" id="PS50122">
    <property type="entry name" value="CHEB"/>
    <property type="match status" value="1"/>
</dbReference>
<dbReference type="EC" id="2.1.1.80" evidence="3"/>
<dbReference type="GO" id="GO:0005737">
    <property type="term" value="C:cytoplasm"/>
    <property type="evidence" value="ECO:0007669"/>
    <property type="project" value="InterPro"/>
</dbReference>
<evidence type="ECO:0000313" key="15">
    <source>
        <dbReference type="EMBL" id="GLS26065.1"/>
    </source>
</evidence>
<proteinExistence type="predicted"/>
<feature type="active site" evidence="7">
    <location>
        <position position="61"/>
    </location>
</feature>
<dbReference type="SUPFAM" id="SSF47757">
    <property type="entry name" value="Chemotaxis receptor methyltransferase CheR, N-terminal domain"/>
    <property type="match status" value="1"/>
</dbReference>
<dbReference type="SUPFAM" id="SSF52738">
    <property type="entry name" value="Methylesterase CheB, C-terminal domain"/>
    <property type="match status" value="1"/>
</dbReference>
<dbReference type="Pfam" id="PF00990">
    <property type="entry name" value="GGDEF"/>
    <property type="match status" value="1"/>
</dbReference>
<dbReference type="Gene3D" id="3.30.450.20">
    <property type="entry name" value="PAS domain"/>
    <property type="match status" value="1"/>
</dbReference>
<dbReference type="Gene3D" id="3.40.50.180">
    <property type="entry name" value="Methylesterase CheB, C-terminal domain"/>
    <property type="match status" value="1"/>
</dbReference>
<evidence type="ECO:0000256" key="7">
    <source>
        <dbReference type="PROSITE-ProRule" id="PRU00050"/>
    </source>
</evidence>
<dbReference type="PROSITE" id="PS50883">
    <property type="entry name" value="EAL"/>
    <property type="match status" value="1"/>
</dbReference>
<evidence type="ECO:0000256" key="8">
    <source>
        <dbReference type="SAM" id="Coils"/>
    </source>
</evidence>
<evidence type="ECO:0000259" key="14">
    <source>
        <dbReference type="PROSITE" id="PS50887"/>
    </source>
</evidence>
<dbReference type="InterPro" id="IPR001633">
    <property type="entry name" value="EAL_dom"/>
</dbReference>
<dbReference type="Pfam" id="PF03705">
    <property type="entry name" value="CheR_N"/>
    <property type="match status" value="1"/>
</dbReference>
<dbReference type="SMART" id="SM00091">
    <property type="entry name" value="PAS"/>
    <property type="match status" value="2"/>
</dbReference>
<feature type="compositionally biased region" description="Polar residues" evidence="9">
    <location>
        <begin position="1"/>
        <end position="12"/>
    </location>
</feature>